<dbReference type="GO" id="GO:0003904">
    <property type="term" value="F:deoxyribodipyrimidine photo-lyase activity"/>
    <property type="evidence" value="ECO:0007669"/>
    <property type="project" value="TreeGrafter"/>
</dbReference>
<evidence type="ECO:0000259" key="7">
    <source>
        <dbReference type="PROSITE" id="PS51645"/>
    </source>
</evidence>
<dbReference type="GO" id="GO:0006950">
    <property type="term" value="P:response to stress"/>
    <property type="evidence" value="ECO:0007669"/>
    <property type="project" value="UniProtKB-ARBA"/>
</dbReference>
<dbReference type="PROSITE" id="PS00394">
    <property type="entry name" value="DNA_PHOTOLYASES_1_1"/>
    <property type="match status" value="1"/>
</dbReference>
<keyword evidence="4 6" id="KW-0157">Chromophore</keyword>
<evidence type="ECO:0000256" key="4">
    <source>
        <dbReference type="ARBA" id="ARBA00022991"/>
    </source>
</evidence>
<dbReference type="InterPro" id="IPR006050">
    <property type="entry name" value="DNA_photolyase_N"/>
</dbReference>
<dbReference type="Gene3D" id="3.40.50.620">
    <property type="entry name" value="HUPs"/>
    <property type="match status" value="1"/>
</dbReference>
<evidence type="ECO:0000313" key="8">
    <source>
        <dbReference type="EMBL" id="NME68186.1"/>
    </source>
</evidence>
<dbReference type="SUPFAM" id="SSF48173">
    <property type="entry name" value="Cryptochrome/photolyase FAD-binding domain"/>
    <property type="match status" value="1"/>
</dbReference>
<evidence type="ECO:0000256" key="5">
    <source>
        <dbReference type="PIRSR" id="PIRSR602081-1"/>
    </source>
</evidence>
<accession>A0A7X9P279</accession>
<sequence length="490" mass="58280">MNEKQRINIVWLKRDLRTQDHLPLHFAEQSDLPYLILYIFETRILMYNDTSSRHLQFAFHSIVDMNNHLSAYNKKVSMTYGDAVDIFDYLINIFDVDTVFSYQESGIQLTYDRDKAIKALFQGNNIKWNEFQRDGIKRGIINRDNWDKDWYVTMKQPVVENKYSIREEVEYANLYPLPASFRNVIKNYSEQFQPAGETFAWKYLNSFTNERGKYYSKFISKPLESRKSCGRLSPYLAWGNISIKQAYQHIKDHPNRAEYKRSFNGILIRLKWHCHFIQKFEVQCSYEQECLNRAFENLDHQNNKQFLEAWKTGKTGYPMVDACMRCLHATGWINFRMRAMLVSFLCHHLDQDWRNGVYHLAKLFLDYEPGIHFTQFQMQAGTTGINTIRIYNPVKQSQDHDPEGVFIKQWVPELKEIPTRFIHEPWQMTSLDKAFIGIKNFKYPDPIVDLKVSGKKARTKIYSFKKTPEVRQEKENILILHTRNIKSKTV</sequence>
<comment type="cofactor">
    <cofactor evidence="5">
        <name>FAD</name>
        <dbReference type="ChEBI" id="CHEBI:57692"/>
    </cofactor>
    <text evidence="5">Binds 1 FAD per subunit.</text>
</comment>
<dbReference type="Gene3D" id="1.10.579.10">
    <property type="entry name" value="DNA Cyclobutane Dipyrimidine Photolyase, subunit A, domain 3"/>
    <property type="match status" value="1"/>
</dbReference>
<keyword evidence="3 5" id="KW-0274">FAD</keyword>
<protein>
    <submittedName>
        <fullName evidence="8">Deoxyribodipyrimidine photo-lyase</fullName>
    </submittedName>
</protein>
<dbReference type="RefSeq" id="WP_169656497.1">
    <property type="nucleotide sequence ID" value="NZ_JABANE010000020.1"/>
</dbReference>
<dbReference type="AlphaFoldDB" id="A0A7X9P279"/>
<keyword evidence="9" id="KW-1185">Reference proteome</keyword>
<dbReference type="GO" id="GO:0009416">
    <property type="term" value="P:response to light stimulus"/>
    <property type="evidence" value="ECO:0007669"/>
    <property type="project" value="TreeGrafter"/>
</dbReference>
<dbReference type="EMBL" id="JABANE010000020">
    <property type="protein sequence ID" value="NME68186.1"/>
    <property type="molecule type" value="Genomic_DNA"/>
</dbReference>
<keyword evidence="2 5" id="KW-0285">Flavoprotein</keyword>
<organism evidence="8 9">
    <name type="scientific">Flammeovirga aprica JL-4</name>
    <dbReference type="NCBI Taxonomy" id="694437"/>
    <lineage>
        <taxon>Bacteria</taxon>
        <taxon>Pseudomonadati</taxon>
        <taxon>Bacteroidota</taxon>
        <taxon>Cytophagia</taxon>
        <taxon>Cytophagales</taxon>
        <taxon>Flammeovirgaceae</taxon>
        <taxon>Flammeovirga</taxon>
    </lineage>
</organism>
<dbReference type="Gene3D" id="1.25.40.80">
    <property type="match status" value="1"/>
</dbReference>
<evidence type="ECO:0000256" key="3">
    <source>
        <dbReference type="ARBA" id="ARBA00022827"/>
    </source>
</evidence>
<dbReference type="PANTHER" id="PTHR11455:SF9">
    <property type="entry name" value="CRYPTOCHROME CIRCADIAN CLOCK 5 ISOFORM X1"/>
    <property type="match status" value="1"/>
</dbReference>
<feature type="binding site" evidence="5">
    <location>
        <position position="215"/>
    </location>
    <ligand>
        <name>FAD</name>
        <dbReference type="ChEBI" id="CHEBI:57692"/>
    </ligand>
</feature>
<dbReference type="Pfam" id="PF00875">
    <property type="entry name" value="DNA_photolyase"/>
    <property type="match status" value="1"/>
</dbReference>
<dbReference type="GO" id="GO:0003677">
    <property type="term" value="F:DNA binding"/>
    <property type="evidence" value="ECO:0007669"/>
    <property type="project" value="TreeGrafter"/>
</dbReference>
<dbReference type="Pfam" id="PF03441">
    <property type="entry name" value="FAD_binding_7"/>
    <property type="match status" value="1"/>
</dbReference>
<dbReference type="InterPro" id="IPR005101">
    <property type="entry name" value="Cryptochr/Photolyase_FAD-bd"/>
</dbReference>
<dbReference type="GO" id="GO:0071949">
    <property type="term" value="F:FAD binding"/>
    <property type="evidence" value="ECO:0007669"/>
    <property type="project" value="TreeGrafter"/>
</dbReference>
<gene>
    <name evidence="8" type="ORF">HHU12_09455</name>
</gene>
<feature type="domain" description="Photolyase/cryptochrome alpha/beta" evidence="7">
    <location>
        <begin position="6"/>
        <end position="136"/>
    </location>
</feature>
<name>A0A7X9P279_9BACT</name>
<evidence type="ECO:0000313" key="9">
    <source>
        <dbReference type="Proteomes" id="UP000576082"/>
    </source>
</evidence>
<dbReference type="PANTHER" id="PTHR11455">
    <property type="entry name" value="CRYPTOCHROME"/>
    <property type="match status" value="1"/>
</dbReference>
<keyword evidence="8" id="KW-0456">Lyase</keyword>
<dbReference type="InterPro" id="IPR018394">
    <property type="entry name" value="DNA_photolyase_1_CS_C"/>
</dbReference>
<dbReference type="SUPFAM" id="SSF52425">
    <property type="entry name" value="Cryptochrome/photolyase, N-terminal domain"/>
    <property type="match status" value="1"/>
</dbReference>
<dbReference type="InterPro" id="IPR036155">
    <property type="entry name" value="Crypto/Photolyase_N_sf"/>
</dbReference>
<dbReference type="PRINTS" id="PR00147">
    <property type="entry name" value="DNAPHOTLYASE"/>
</dbReference>
<dbReference type="InterPro" id="IPR002081">
    <property type="entry name" value="Cryptochrome/DNA_photolyase_1"/>
</dbReference>
<dbReference type="InterPro" id="IPR014729">
    <property type="entry name" value="Rossmann-like_a/b/a_fold"/>
</dbReference>
<evidence type="ECO:0000256" key="2">
    <source>
        <dbReference type="ARBA" id="ARBA00022630"/>
    </source>
</evidence>
<evidence type="ECO:0000256" key="1">
    <source>
        <dbReference type="ARBA" id="ARBA00001932"/>
    </source>
</evidence>
<proteinExistence type="inferred from homology"/>
<comment type="cofactor">
    <cofactor evidence="1">
        <name>(6R)-5,10-methylene-5,6,7,8-tetrahydrofolate</name>
        <dbReference type="ChEBI" id="CHEBI:15636"/>
    </cofactor>
</comment>
<dbReference type="Proteomes" id="UP000576082">
    <property type="component" value="Unassembled WGS sequence"/>
</dbReference>
<comment type="similarity">
    <text evidence="6">Belongs to the DNA photolyase family.</text>
</comment>
<evidence type="ECO:0000256" key="6">
    <source>
        <dbReference type="RuleBase" id="RU004182"/>
    </source>
</evidence>
<dbReference type="GO" id="GO:0006139">
    <property type="term" value="P:nucleobase-containing compound metabolic process"/>
    <property type="evidence" value="ECO:0007669"/>
    <property type="project" value="UniProtKB-ARBA"/>
</dbReference>
<comment type="caution">
    <text evidence="8">The sequence shown here is derived from an EMBL/GenBank/DDBJ whole genome shotgun (WGS) entry which is preliminary data.</text>
</comment>
<reference evidence="8 9" key="1">
    <citation type="submission" date="2020-04" db="EMBL/GenBank/DDBJ databases">
        <title>Flammeovirga sp. SR4, a novel species isolated from seawater.</title>
        <authorList>
            <person name="Wang X."/>
        </authorList>
    </citation>
    <scope>NUCLEOTIDE SEQUENCE [LARGE SCALE GENOMIC DNA]</scope>
    <source>
        <strain evidence="8 9">ATCC 23126</strain>
    </source>
</reference>
<dbReference type="PROSITE" id="PS51645">
    <property type="entry name" value="PHR_CRY_ALPHA_BETA"/>
    <property type="match status" value="1"/>
</dbReference>
<dbReference type="InterPro" id="IPR036134">
    <property type="entry name" value="Crypto/Photolyase_FAD-like_sf"/>
</dbReference>